<dbReference type="EMBL" id="CM044701">
    <property type="protein sequence ID" value="KAI5682637.1"/>
    <property type="molecule type" value="Genomic_DNA"/>
</dbReference>
<organism evidence="1 2">
    <name type="scientific">Catharanthus roseus</name>
    <name type="common">Madagascar periwinkle</name>
    <name type="synonym">Vinca rosea</name>
    <dbReference type="NCBI Taxonomy" id="4058"/>
    <lineage>
        <taxon>Eukaryota</taxon>
        <taxon>Viridiplantae</taxon>
        <taxon>Streptophyta</taxon>
        <taxon>Embryophyta</taxon>
        <taxon>Tracheophyta</taxon>
        <taxon>Spermatophyta</taxon>
        <taxon>Magnoliopsida</taxon>
        <taxon>eudicotyledons</taxon>
        <taxon>Gunneridae</taxon>
        <taxon>Pentapetalae</taxon>
        <taxon>asterids</taxon>
        <taxon>lamiids</taxon>
        <taxon>Gentianales</taxon>
        <taxon>Apocynaceae</taxon>
        <taxon>Rauvolfioideae</taxon>
        <taxon>Vinceae</taxon>
        <taxon>Catharanthinae</taxon>
        <taxon>Catharanthus</taxon>
    </lineage>
</organism>
<name>A0ACC0CCP5_CATRO</name>
<keyword evidence="2" id="KW-1185">Reference proteome</keyword>
<evidence type="ECO:0000313" key="1">
    <source>
        <dbReference type="EMBL" id="KAI5682637.1"/>
    </source>
</evidence>
<comment type="caution">
    <text evidence="1">The sequence shown here is derived from an EMBL/GenBank/DDBJ whole genome shotgun (WGS) entry which is preliminary data.</text>
</comment>
<protein>
    <submittedName>
        <fullName evidence="1">Uncharacterized protein</fullName>
    </submittedName>
</protein>
<accession>A0ACC0CCP5</accession>
<sequence>MSPELKSRDEYTGPFRNMERSLEHKRSSRQKQISDDAKEKVPSCQPHQNSKVESKSEVVYPFAQPYVNQTIRLKKQTDNEQEVQLKPSRSLQKQQFSSKMERRDELVRHMSDLPAYLQQAEKQKNVQEKALNFGVLDWKRLEKWKYNERMPARGQRKASSSDYSSSMANVMPSLPKTPHRKQSSAEMHRRSFREDRLPNCVQQFPGKIKHIQDSQTTFRSVSGQQIDISQKEKSSSRSYPEIDNAKSMRMKEDQKTAVTMQKEILSSTQIKQVKFPNSDQYRKKKTAEDNETYPSPKYSADEPRPIVLLVPKLPLSRSSVQNSQLPEPRTSLDVDLAQDSQKRSADCFPSQEFHSEELCDEILHSCPLPASVSIAPGMQSDVRTCPHQNDPPITARPFKVKRCEREKSIDDCSVSVESFKSMDLDTTEQPAVKGRHSSPIRRFSFSLGRLSRSFSFKESSTVPQLSSTYDAAKSGPVSSDVLAGVDDYYVDKAHAGERRRSSPFRRLLDPILKPKGAHSARIAQPSDKSWVSSSSEPTNTNKQEHDQTYQGSTLEAILQLTIKNRLPYFRFAVDNSSDILAAAVKKPQTCGKGDCSLTYTFYSVREIKKKSGSWISHGSKEKSCSIGYNIIAEMKSIYCLSNMLRESVLYTVDIRKGDKGQPEVLPKEEIAATVVKAPAANHKGEGPKLVKCKQEGMIQYSSGNFPDPGEEESFSSTVAILPGGTHSLPNGGKPSSLIDRWKSGGLCDCGGWDIGCKLRVLTDKNKVSNHSTSAMIYSAPERTDLFNQDGEQRSQPKFSLMPLKDGFYSVKFNASISSLEAFSISVACITSKKFPDILDMDSLAEAKFSVEPVKQTDKVKNPDKIQVQLPAKYVPSPPPSSPVGRI</sequence>
<reference evidence="2" key="1">
    <citation type="journal article" date="2023" name="Nat. Plants">
        <title>Single-cell RNA sequencing provides a high-resolution roadmap for understanding the multicellular compartmentation of specialized metabolism.</title>
        <authorList>
            <person name="Sun S."/>
            <person name="Shen X."/>
            <person name="Li Y."/>
            <person name="Li Y."/>
            <person name="Wang S."/>
            <person name="Li R."/>
            <person name="Zhang H."/>
            <person name="Shen G."/>
            <person name="Guo B."/>
            <person name="Wei J."/>
            <person name="Xu J."/>
            <person name="St-Pierre B."/>
            <person name="Chen S."/>
            <person name="Sun C."/>
        </authorList>
    </citation>
    <scope>NUCLEOTIDE SEQUENCE [LARGE SCALE GENOMIC DNA]</scope>
</reference>
<gene>
    <name evidence="1" type="ORF">M9H77_03865</name>
</gene>
<evidence type="ECO:0000313" key="2">
    <source>
        <dbReference type="Proteomes" id="UP001060085"/>
    </source>
</evidence>
<dbReference type="Proteomes" id="UP001060085">
    <property type="component" value="Linkage Group LG01"/>
</dbReference>
<proteinExistence type="predicted"/>